<feature type="compositionally biased region" description="Basic and acidic residues" evidence="1">
    <location>
        <begin position="794"/>
        <end position="806"/>
    </location>
</feature>
<dbReference type="RefSeq" id="XP_020101823.1">
    <property type="nucleotide sequence ID" value="XM_020246234.1"/>
</dbReference>
<dbReference type="PANTHER" id="PTHR42851:SF4">
    <property type="entry name" value="PWWP DOMAIN-CONTAINING PROTEIN"/>
    <property type="match status" value="1"/>
</dbReference>
<feature type="region of interest" description="Disordered" evidence="1">
    <location>
        <begin position="254"/>
        <end position="318"/>
    </location>
</feature>
<dbReference type="OrthoDB" id="62853at2759"/>
<name>A0A6P5G7Q5_ANACO</name>
<feature type="region of interest" description="Disordered" evidence="1">
    <location>
        <begin position="2102"/>
        <end position="2141"/>
    </location>
</feature>
<feature type="region of interest" description="Disordered" evidence="1">
    <location>
        <begin position="783"/>
        <end position="816"/>
    </location>
</feature>
<feature type="compositionally biased region" description="Basic and acidic residues" evidence="1">
    <location>
        <begin position="71"/>
        <end position="85"/>
    </location>
</feature>
<feature type="region of interest" description="Disordered" evidence="1">
    <location>
        <begin position="1307"/>
        <end position="1327"/>
    </location>
</feature>
<dbReference type="Proteomes" id="UP000515123">
    <property type="component" value="Linkage group 13"/>
</dbReference>
<feature type="domain" description="PWWP" evidence="2">
    <location>
        <begin position="833"/>
        <end position="894"/>
    </location>
</feature>
<feature type="compositionally biased region" description="Polar residues" evidence="1">
    <location>
        <begin position="1316"/>
        <end position="1327"/>
    </location>
</feature>
<sequence>MEAELALDPGGDASGGGESVERGGEEIDGGVIVMPDVDRKQEMRGGEEESVDHQGNSGGIEGLGSGNGAEVLREGVEGSSDKEASSKSQDADTTAAVDAEEMDGVEDVGKDQVLDVGEGRGHVEEDEPHREDGPSTADDAIEGNSAEGHAQDLECTVDVQNMGGKGEQVVHQGGERDRMQDVGNDHVEVSEGGNGSERKEEDQSCQEDKPTTSNDVVEGGLMEKHARDSDGNLGVQNLGQIGARELDRVRDIAEDHADPSQVVDVSVPMDEDEARQEDRSFAAKNQSTDDKVMEQAGPLQDAEGPQEWEEHKETSNDEKVKNDSLIAYGGVEAERLEGLADEAGVQVAVAEINTEGNLISEGTSFTGNENSMEIEAMDQNLVEGHLIATETLDEAQLKAAETHDATIALGEAEAGGSEGMCSLREVGDGIPDKSNDTVFAKDGGSFALRDGRMENEVISHDTTGGHFQTSEGSGGSSKNQSIVVESTSTTQGMVEDKILEINQENQTTVMTGESEHYGSIPSNDQNRDDKASVSGSSMVDKDQSDLKADLSNNGKEVENVASLPADVNIVDQFSQARKDSANPLAECANLHQKTVNKNLSEVTDIPLSSEQSRDMDGSKDEPVVSQPIIATEEVSDREAMDIDEQSTNSHLLVGTVRDKVASVTADEHSDVKEDTIVTVSFLAGGSEKGNSETEVSNVAGGNSETEASNVAGQINALKTGLSEVETVVLEKECGELPVGETQESKNHECSVADQISCINPIEVEPQLFNEDKTQVLGLHDVDFSQKSEGGQGEDNQHLERTEEQTEKSAISSTDSSQHAKYYLPPVDRDAFAVSDLIWGKVKSHPWWPGQIFDPSDASELALKYQKKDTFLVAYFGDKTFAWCDEFQLKPLHTNFSQMEKQSTSDAFRNSINSALEEVSRRVELGMACFCLPEEFYAGSKYQKVENAGIRGGIYNCVIDKSSIMSYFQPDRLLDYVKSLSQIPDQGADELELVIAKAQLKAFYQSKGYPELPTFLIGGPLVENDTEPELVEATIDGSSPALTDMESVKPKRGRGRPPKKQKNIVSELMEEKNAISHVNGGKIESGSAVDDELASLSSGKKRKQIDFDYVDPEKHKAKKVDLLEDMETKSASPTFGSSFKVGEFIRRAASHLTGAPPILKLHGETIQKSVTKVDDGKFDVFSTDDSTHPVVERRKRKLSNSKDYASPEELLSQLCLAASDPTEEYDFSPTIICFFTDFRDFTCTVSSEDEKHAQKAGGKRGRKRKVDSQLAISESSVTDHMQDSYWSDLINDSSPLIALKRRDEAHLQRRRRRKSLGETSPSLSHLQAGNVSPSLKQVLATDRSVVTVEEKIVDECTPTALFLSFSKSNALPSETDLIRIFSRYGPLREAETEVQMKLNRAKVIFKRRADAEIAFSSAGKYSIFGPSLISYRLRHLPLSPDISPSMTLQGENSAILGDVDNLEVPAPEETRVVSETVQLEAVGEGSVEKLTEMNAQTSSNFVLALEDTVVESDAMQLEAVDEGLVEKYVEMNQQTSSNSVIALQETGVDSDTMQIETVTEESMGKSTELNEQISSDFVLPVEETGIESDTMHFEAVGQGLAEKSSEMNEQTSNLALEETRVESDTPQLETVGEGLVEKSIEMEGNSILVLEETRLGSDAMQLEAVGDGLVETSAETGEETSSNFVLTLEESRVDADAMHLEAVAGGSVEKSAEKNEQPSSDVVNETKFELDTMQIEEAVAEGLAEKFSEMKEQASILAPEETRVDSDAMQLEALAEGSVEKPTEMNKQTSSDLVLTLEETKVQTSSDLVLTLEETKVESDTMQLAGAIGEGSAEKSSGVNEQTSIFVEESKVGSDTVQLEAGGEESVENSAEMKEHSVLAVVETRVEPDSLQLEAAGEGLVEKSGELNEQKSSDFVLAMGETRVDSDMLIEAVAEGPADKSIEAKQQTSPNIPSTLEETTIGSDTIQHEAVDEESIEAKQQTSSNIPSTLDKTTIQSDSMQHEAVDEITIESDMQHETVDEESIEAKQQTSFNILSTLEETTTESGTMQCEAVDEGPDGKSIEMNEKTSSDFLSAVEETKVESDSMQTEAFVEGLVGKSIEVNERPSTVAPEETRDESETLQAEAVGGGLVDKSVEMNEQTS</sequence>
<feature type="region of interest" description="Disordered" evidence="1">
    <location>
        <begin position="1248"/>
        <end position="1274"/>
    </location>
</feature>
<feature type="compositionally biased region" description="Basic and acidic residues" evidence="1">
    <location>
        <begin position="36"/>
        <end position="47"/>
    </location>
</feature>
<dbReference type="GeneID" id="109719501"/>
<feature type="compositionally biased region" description="Basic and acidic residues" evidence="1">
    <location>
        <begin position="196"/>
        <end position="210"/>
    </location>
</feature>
<feature type="compositionally biased region" description="Basic residues" evidence="1">
    <location>
        <begin position="1049"/>
        <end position="1060"/>
    </location>
</feature>
<dbReference type="SUPFAM" id="SSF63748">
    <property type="entry name" value="Tudor/PWWP/MBT"/>
    <property type="match status" value="1"/>
</dbReference>
<feature type="region of interest" description="Disordered" evidence="1">
    <location>
        <begin position="1036"/>
        <end position="1060"/>
    </location>
</feature>
<dbReference type="PROSITE" id="PS50812">
    <property type="entry name" value="PWWP"/>
    <property type="match status" value="1"/>
</dbReference>
<feature type="compositionally biased region" description="Polar residues" evidence="1">
    <location>
        <begin position="461"/>
        <end position="492"/>
    </location>
</feature>
<reference evidence="4" key="2">
    <citation type="submission" date="2025-08" db="UniProtKB">
        <authorList>
            <consortium name="RefSeq"/>
        </authorList>
    </citation>
    <scope>IDENTIFICATION</scope>
    <source>
        <tissue evidence="4">Leaf</tissue>
    </source>
</reference>
<feature type="compositionally biased region" description="Basic and acidic residues" evidence="1">
    <location>
        <begin position="539"/>
        <end position="548"/>
    </location>
</feature>
<feature type="compositionally biased region" description="Basic and acidic residues" evidence="1">
    <location>
        <begin position="107"/>
        <end position="133"/>
    </location>
</feature>
<dbReference type="PANTHER" id="PTHR42851">
    <property type="entry name" value="ALDOLASE-RELATED"/>
    <property type="match status" value="1"/>
</dbReference>
<dbReference type="InterPro" id="IPR053063">
    <property type="entry name" value="PWWP_domain_containing_PDP"/>
</dbReference>
<evidence type="ECO:0000259" key="2">
    <source>
        <dbReference type="PROSITE" id="PS50812"/>
    </source>
</evidence>
<feature type="compositionally biased region" description="Gly residues" evidence="1">
    <location>
        <begin position="56"/>
        <end position="67"/>
    </location>
</feature>
<feature type="region of interest" description="Disordered" evidence="1">
    <location>
        <begin position="512"/>
        <end position="549"/>
    </location>
</feature>
<feature type="compositionally biased region" description="Basic and acidic residues" evidence="1">
    <location>
        <begin position="173"/>
        <end position="189"/>
    </location>
</feature>
<dbReference type="Pfam" id="PF00855">
    <property type="entry name" value="PWWP"/>
    <property type="match status" value="1"/>
</dbReference>
<feature type="compositionally biased region" description="Basic and acidic residues" evidence="1">
    <location>
        <begin position="276"/>
        <end position="293"/>
    </location>
</feature>
<dbReference type="CDD" id="cd05162">
    <property type="entry name" value="PWWP"/>
    <property type="match status" value="1"/>
</dbReference>
<feature type="compositionally biased region" description="Polar residues" evidence="1">
    <location>
        <begin position="807"/>
        <end position="816"/>
    </location>
</feature>
<feature type="region of interest" description="Disordered" evidence="1">
    <location>
        <begin position="461"/>
        <end position="494"/>
    </location>
</feature>
<organism evidence="3 4">
    <name type="scientific">Ananas comosus</name>
    <name type="common">Pineapple</name>
    <name type="synonym">Ananas ananas</name>
    <dbReference type="NCBI Taxonomy" id="4615"/>
    <lineage>
        <taxon>Eukaryota</taxon>
        <taxon>Viridiplantae</taxon>
        <taxon>Streptophyta</taxon>
        <taxon>Embryophyta</taxon>
        <taxon>Tracheophyta</taxon>
        <taxon>Spermatophyta</taxon>
        <taxon>Magnoliopsida</taxon>
        <taxon>Liliopsida</taxon>
        <taxon>Poales</taxon>
        <taxon>Bromeliaceae</taxon>
        <taxon>Bromelioideae</taxon>
        <taxon>Ananas</taxon>
    </lineage>
</organism>
<feature type="compositionally biased region" description="Basic and acidic residues" evidence="1">
    <location>
        <begin position="308"/>
        <end position="318"/>
    </location>
</feature>
<evidence type="ECO:0000256" key="1">
    <source>
        <dbReference type="SAM" id="MobiDB-lite"/>
    </source>
</evidence>
<gene>
    <name evidence="4" type="primary">LOC109719501</name>
</gene>
<protein>
    <submittedName>
        <fullName evidence="4">Uncharacterized protein LOC109719501</fullName>
    </submittedName>
</protein>
<dbReference type="SMART" id="SM00293">
    <property type="entry name" value="PWWP"/>
    <property type="match status" value="1"/>
</dbReference>
<accession>A0A6P5G7Q5</accession>
<feature type="region of interest" description="Disordered" evidence="1">
    <location>
        <begin position="1"/>
        <end position="220"/>
    </location>
</feature>
<evidence type="ECO:0000313" key="4">
    <source>
        <dbReference type="RefSeq" id="XP_020101823.1"/>
    </source>
</evidence>
<keyword evidence="3" id="KW-1185">Reference proteome</keyword>
<dbReference type="Gene3D" id="2.30.30.140">
    <property type="match status" value="1"/>
</dbReference>
<dbReference type="InterPro" id="IPR000313">
    <property type="entry name" value="PWWP_dom"/>
</dbReference>
<evidence type="ECO:0000313" key="3">
    <source>
        <dbReference type="Proteomes" id="UP000515123"/>
    </source>
</evidence>
<reference evidence="3" key="1">
    <citation type="journal article" date="2015" name="Nat. Genet.">
        <title>The pineapple genome and the evolution of CAM photosynthesis.</title>
        <authorList>
            <person name="Ming R."/>
            <person name="VanBuren R."/>
            <person name="Wai C.M."/>
            <person name="Tang H."/>
            <person name="Schatz M.C."/>
            <person name="Bowers J.E."/>
            <person name="Lyons E."/>
            <person name="Wang M.L."/>
            <person name="Chen J."/>
            <person name="Biggers E."/>
            <person name="Zhang J."/>
            <person name="Huang L."/>
            <person name="Zhang L."/>
            <person name="Miao W."/>
            <person name="Zhang J."/>
            <person name="Ye Z."/>
            <person name="Miao C."/>
            <person name="Lin Z."/>
            <person name="Wang H."/>
            <person name="Zhou H."/>
            <person name="Yim W.C."/>
            <person name="Priest H.D."/>
            <person name="Zheng C."/>
            <person name="Woodhouse M."/>
            <person name="Edger P.P."/>
            <person name="Guyot R."/>
            <person name="Guo H.B."/>
            <person name="Guo H."/>
            <person name="Zheng G."/>
            <person name="Singh R."/>
            <person name="Sharma A."/>
            <person name="Min X."/>
            <person name="Zheng Y."/>
            <person name="Lee H."/>
            <person name="Gurtowski J."/>
            <person name="Sedlazeck F.J."/>
            <person name="Harkess A."/>
            <person name="McKain M.R."/>
            <person name="Liao Z."/>
            <person name="Fang J."/>
            <person name="Liu J."/>
            <person name="Zhang X."/>
            <person name="Zhang Q."/>
            <person name="Hu W."/>
            <person name="Qin Y."/>
            <person name="Wang K."/>
            <person name="Chen L.Y."/>
            <person name="Shirley N."/>
            <person name="Lin Y.R."/>
            <person name="Liu L.Y."/>
            <person name="Hernandez A.G."/>
            <person name="Wright C.L."/>
            <person name="Bulone V."/>
            <person name="Tuskan G.A."/>
            <person name="Heath K."/>
            <person name="Zee F."/>
            <person name="Moore P.H."/>
            <person name="Sunkar R."/>
            <person name="Leebens-Mack J.H."/>
            <person name="Mockler T."/>
            <person name="Bennetzen J.L."/>
            <person name="Freeling M."/>
            <person name="Sankoff D."/>
            <person name="Paterson A.H."/>
            <person name="Zhu X."/>
            <person name="Yang X."/>
            <person name="Smith J.A."/>
            <person name="Cushman J.C."/>
            <person name="Paull R.E."/>
            <person name="Yu Q."/>
        </authorList>
    </citation>
    <scope>NUCLEOTIDE SEQUENCE [LARGE SCALE GENOMIC DNA]</scope>
    <source>
        <strain evidence="3">cv. F153</strain>
    </source>
</reference>
<proteinExistence type="predicted"/>